<feature type="compositionally biased region" description="Basic residues" evidence="1">
    <location>
        <begin position="166"/>
        <end position="194"/>
    </location>
</feature>
<accession>A0A7R7VNX2</accession>
<feature type="compositionally biased region" description="Polar residues" evidence="1">
    <location>
        <begin position="374"/>
        <end position="384"/>
    </location>
</feature>
<evidence type="ECO:0000313" key="3">
    <source>
        <dbReference type="Proteomes" id="UP000637239"/>
    </source>
</evidence>
<organism evidence="2 3">
    <name type="scientific">Aspergillus chevalieri</name>
    <name type="common">Eurotium chevalieri</name>
    <dbReference type="NCBI Taxonomy" id="182096"/>
    <lineage>
        <taxon>Eukaryota</taxon>
        <taxon>Fungi</taxon>
        <taxon>Dikarya</taxon>
        <taxon>Ascomycota</taxon>
        <taxon>Pezizomycotina</taxon>
        <taxon>Eurotiomycetes</taxon>
        <taxon>Eurotiomycetidae</taxon>
        <taxon>Eurotiales</taxon>
        <taxon>Aspergillaceae</taxon>
        <taxon>Aspergillus</taxon>
        <taxon>Aspergillus subgen. Aspergillus</taxon>
    </lineage>
</organism>
<feature type="compositionally biased region" description="Low complexity" evidence="1">
    <location>
        <begin position="9"/>
        <end position="33"/>
    </location>
</feature>
<feature type="compositionally biased region" description="Polar residues" evidence="1">
    <location>
        <begin position="94"/>
        <end position="106"/>
    </location>
</feature>
<feature type="region of interest" description="Disordered" evidence="1">
    <location>
        <begin position="1"/>
        <end position="384"/>
    </location>
</feature>
<dbReference type="AlphaFoldDB" id="A0A7R7VNX2"/>
<feature type="compositionally biased region" description="Polar residues" evidence="1">
    <location>
        <begin position="44"/>
        <end position="60"/>
    </location>
</feature>
<keyword evidence="3" id="KW-1185">Reference proteome</keyword>
<dbReference type="Proteomes" id="UP000637239">
    <property type="component" value="Chromosome 4"/>
</dbReference>
<reference evidence="2" key="1">
    <citation type="submission" date="2021-01" db="EMBL/GenBank/DDBJ databases">
        <authorList>
            <consortium name="Aspergillus chevalieri M1 genome sequencing consortium"/>
            <person name="Kazuki M."/>
            <person name="Futagami T."/>
        </authorList>
    </citation>
    <scope>NUCLEOTIDE SEQUENCE</scope>
    <source>
        <strain evidence="2">M1</strain>
    </source>
</reference>
<evidence type="ECO:0000256" key="1">
    <source>
        <dbReference type="SAM" id="MobiDB-lite"/>
    </source>
</evidence>
<feature type="compositionally biased region" description="Basic and acidic residues" evidence="1">
    <location>
        <begin position="151"/>
        <end position="165"/>
    </location>
</feature>
<feature type="compositionally biased region" description="Low complexity" evidence="1">
    <location>
        <begin position="76"/>
        <end position="93"/>
    </location>
</feature>
<sequence>MGYKMYFPSSSCSSSSSSVYPSSHGSSTTSSSSNRGYRRPSLISRPSLTHPTPVSLSSLRDLTATSSTYNPPPSSSPSSSPSVCSSPTRSTSPITATADNLDTLNLSSSSSRPIPIPKPVSTADLPVTPLTGRFEKGYYFAPQQTDQSPPNERKPSSHKNLDFHGCHRPSHRRRHQHQHHHHHHHSHNLHHNHPRSTPSMRSDNSNFYSPVMSSAMPPSGRPASPQSSRARAQNTTKSVPSFHLSNLPRFHPAAYPSTNSQTTIGQQQQQSQPSMQSRHHTYRQSSGSSSRDGVWQLMESVTSRVPSGQYSPSPSAPRLDPLMSPGPVTPLALEDGNNYLTSGASGADPFSRDPSNSGSASDKVIAREGDRAWQKNSILNAKGR</sequence>
<reference evidence="2" key="2">
    <citation type="submission" date="2021-02" db="EMBL/GenBank/DDBJ databases">
        <title>Aspergillus chevalieri M1 genome sequence.</title>
        <authorList>
            <person name="Kadooka C."/>
            <person name="Mori K."/>
            <person name="Futagami T."/>
        </authorList>
    </citation>
    <scope>NUCLEOTIDE SEQUENCE</scope>
    <source>
        <strain evidence="2">M1</strain>
    </source>
</reference>
<dbReference type="KEGG" id="ache:ACHE_40561A"/>
<feature type="compositionally biased region" description="Low complexity" evidence="1">
    <location>
        <begin position="257"/>
        <end position="276"/>
    </location>
</feature>
<dbReference type="GeneID" id="66982356"/>
<protein>
    <submittedName>
        <fullName evidence="2">Uncharacterized protein</fullName>
    </submittedName>
</protein>
<evidence type="ECO:0000313" key="2">
    <source>
        <dbReference type="EMBL" id="BCR87997.1"/>
    </source>
</evidence>
<feature type="compositionally biased region" description="Basic and acidic residues" evidence="1">
    <location>
        <begin position="364"/>
        <end position="373"/>
    </location>
</feature>
<feature type="compositionally biased region" description="Polar residues" evidence="1">
    <location>
        <begin position="196"/>
        <end position="212"/>
    </location>
</feature>
<proteinExistence type="predicted"/>
<dbReference type="RefSeq" id="XP_043136519.1">
    <property type="nucleotide sequence ID" value="XM_043278773.1"/>
</dbReference>
<dbReference type="EMBL" id="AP024419">
    <property type="protein sequence ID" value="BCR87997.1"/>
    <property type="molecule type" value="Genomic_DNA"/>
</dbReference>
<feature type="compositionally biased region" description="Polar residues" evidence="1">
    <location>
        <begin position="224"/>
        <end position="239"/>
    </location>
</feature>
<gene>
    <name evidence="2" type="ORF">ACHE_40561A</name>
</gene>
<feature type="compositionally biased region" description="Polar residues" evidence="1">
    <location>
        <begin position="299"/>
        <end position="313"/>
    </location>
</feature>
<name>A0A7R7VNX2_ASPCH</name>